<dbReference type="InterPro" id="IPR002324">
    <property type="entry name" value="Cyt_c_ID"/>
</dbReference>
<dbReference type="STRING" id="580332.Slit_2694"/>
<sequence precursor="true">MKSIIVSMITAAGLMAAGSALATDMPPLAKKNSCNACHAIDHKVVGPAWMDVSKQYKNATVFVYRDKEYPLFEGLVQKVSHGGSGHWGSIPMPGNAPAVKDADIRQLVKFILNLAK</sequence>
<protein>
    <submittedName>
        <fullName evidence="9">Cytochrome c class I</fullName>
    </submittedName>
</protein>
<evidence type="ECO:0000256" key="3">
    <source>
        <dbReference type="ARBA" id="ARBA00022723"/>
    </source>
</evidence>
<evidence type="ECO:0000313" key="10">
    <source>
        <dbReference type="Proteomes" id="UP000001625"/>
    </source>
</evidence>
<evidence type="ECO:0000256" key="4">
    <source>
        <dbReference type="ARBA" id="ARBA00022982"/>
    </source>
</evidence>
<evidence type="ECO:0000313" key="9">
    <source>
        <dbReference type="EMBL" id="ADE12919.1"/>
    </source>
</evidence>
<dbReference type="OrthoDB" id="9811281at2"/>
<keyword evidence="7" id="KW-0732">Signal</keyword>
<dbReference type="InterPro" id="IPR009056">
    <property type="entry name" value="Cyt_c-like_dom"/>
</dbReference>
<comment type="PTM">
    <text evidence="6">Binds 1 heme c group covalently per subunit.</text>
</comment>
<keyword evidence="5 6" id="KW-0408">Iron</keyword>
<evidence type="ECO:0000259" key="8">
    <source>
        <dbReference type="PROSITE" id="PS51007"/>
    </source>
</evidence>
<dbReference type="GO" id="GO:0020037">
    <property type="term" value="F:heme binding"/>
    <property type="evidence" value="ECO:0007669"/>
    <property type="project" value="InterPro"/>
</dbReference>
<dbReference type="GO" id="GO:0005506">
    <property type="term" value="F:iron ion binding"/>
    <property type="evidence" value="ECO:0007669"/>
    <property type="project" value="InterPro"/>
</dbReference>
<keyword evidence="1" id="KW-0813">Transport</keyword>
<dbReference type="AlphaFoldDB" id="D5CNZ8"/>
<evidence type="ECO:0000256" key="6">
    <source>
        <dbReference type="PIRSR" id="PIRSR602324-1"/>
    </source>
</evidence>
<dbReference type="EMBL" id="CP001965">
    <property type="protein sequence ID" value="ADE12919.1"/>
    <property type="molecule type" value="Genomic_DNA"/>
</dbReference>
<feature type="domain" description="Cytochrome c" evidence="8">
    <location>
        <begin position="13"/>
        <end position="115"/>
    </location>
</feature>
<evidence type="ECO:0000256" key="1">
    <source>
        <dbReference type="ARBA" id="ARBA00022448"/>
    </source>
</evidence>
<feature type="binding site" description="covalent" evidence="6">
    <location>
        <position position="34"/>
    </location>
    <ligand>
        <name>heme c</name>
        <dbReference type="ChEBI" id="CHEBI:61717"/>
    </ligand>
</feature>
<feature type="signal peptide" evidence="7">
    <location>
        <begin position="1"/>
        <end position="22"/>
    </location>
</feature>
<name>D5CNZ8_SIDLE</name>
<keyword evidence="2 6" id="KW-0349">Heme</keyword>
<dbReference type="SUPFAM" id="SSF46626">
    <property type="entry name" value="Cytochrome c"/>
    <property type="match status" value="1"/>
</dbReference>
<dbReference type="RefSeq" id="WP_013030817.1">
    <property type="nucleotide sequence ID" value="NC_013959.1"/>
</dbReference>
<keyword evidence="10" id="KW-1185">Reference proteome</keyword>
<keyword evidence="4" id="KW-0249">Electron transport</keyword>
<feature type="binding site" description="axial binding residue" evidence="6">
    <location>
        <position position="38"/>
    </location>
    <ligand>
        <name>heme c</name>
        <dbReference type="ChEBI" id="CHEBI:61717"/>
    </ligand>
    <ligandPart>
        <name>Fe</name>
        <dbReference type="ChEBI" id="CHEBI:18248"/>
    </ligandPart>
</feature>
<proteinExistence type="predicted"/>
<evidence type="ECO:0000256" key="7">
    <source>
        <dbReference type="SAM" id="SignalP"/>
    </source>
</evidence>
<evidence type="ECO:0000256" key="5">
    <source>
        <dbReference type="ARBA" id="ARBA00023004"/>
    </source>
</evidence>
<dbReference type="GO" id="GO:0009055">
    <property type="term" value="F:electron transfer activity"/>
    <property type="evidence" value="ECO:0007669"/>
    <property type="project" value="InterPro"/>
</dbReference>
<dbReference type="eggNOG" id="COG4654">
    <property type="taxonomic scope" value="Bacteria"/>
</dbReference>
<gene>
    <name evidence="9" type="ordered locus">Slit_2694</name>
</gene>
<reference evidence="9 10" key="1">
    <citation type="submission" date="2010-03" db="EMBL/GenBank/DDBJ databases">
        <title>Complete sequence of Sideroxydans lithotrophicus ES-1.</title>
        <authorList>
            <consortium name="US DOE Joint Genome Institute"/>
            <person name="Lucas S."/>
            <person name="Copeland A."/>
            <person name="Lapidus A."/>
            <person name="Cheng J.-F."/>
            <person name="Bruce D."/>
            <person name="Goodwin L."/>
            <person name="Pitluck S."/>
            <person name="Munk A.C."/>
            <person name="Detter J.C."/>
            <person name="Han C."/>
            <person name="Tapia R."/>
            <person name="Larimer F."/>
            <person name="Land M."/>
            <person name="Hauser L."/>
            <person name="Kyrpides N."/>
            <person name="Ivanova N."/>
            <person name="Emerson D."/>
            <person name="Woyke T."/>
        </authorList>
    </citation>
    <scope>NUCLEOTIDE SEQUENCE [LARGE SCALE GENOMIC DNA]</scope>
    <source>
        <strain evidence="9 10">ES-1</strain>
    </source>
</reference>
<dbReference type="KEGG" id="slt:Slit_2694"/>
<dbReference type="Gene3D" id="1.10.760.10">
    <property type="entry name" value="Cytochrome c-like domain"/>
    <property type="match status" value="1"/>
</dbReference>
<dbReference type="HOGENOM" id="CLU_133112_1_1_4"/>
<dbReference type="Proteomes" id="UP000001625">
    <property type="component" value="Chromosome"/>
</dbReference>
<dbReference type="InterPro" id="IPR036909">
    <property type="entry name" value="Cyt_c-like_dom_sf"/>
</dbReference>
<dbReference type="PROSITE" id="PS51007">
    <property type="entry name" value="CYTC"/>
    <property type="match status" value="1"/>
</dbReference>
<evidence type="ECO:0000256" key="2">
    <source>
        <dbReference type="ARBA" id="ARBA00022617"/>
    </source>
</evidence>
<keyword evidence="3 6" id="KW-0479">Metal-binding</keyword>
<accession>D5CNZ8</accession>
<organism evidence="9 10">
    <name type="scientific">Sideroxydans lithotrophicus (strain ES-1)</name>
    <dbReference type="NCBI Taxonomy" id="580332"/>
    <lineage>
        <taxon>Bacteria</taxon>
        <taxon>Pseudomonadati</taxon>
        <taxon>Pseudomonadota</taxon>
        <taxon>Betaproteobacteria</taxon>
        <taxon>Nitrosomonadales</taxon>
        <taxon>Gallionellaceae</taxon>
        <taxon>Sideroxydans</taxon>
    </lineage>
</organism>
<feature type="binding site" description="covalent" evidence="6">
    <location>
        <position position="92"/>
    </location>
    <ligand>
        <name>heme c</name>
        <dbReference type="ChEBI" id="CHEBI:61717"/>
    </ligand>
</feature>
<dbReference type="Pfam" id="PF00034">
    <property type="entry name" value="Cytochrom_C"/>
    <property type="match status" value="1"/>
</dbReference>
<dbReference type="PRINTS" id="PR00606">
    <property type="entry name" value="CYTCHROMECID"/>
</dbReference>
<feature type="chain" id="PRO_5003070460" evidence="7">
    <location>
        <begin position="23"/>
        <end position="116"/>
    </location>
</feature>